<organism evidence="3 4">
    <name type="scientific">Thalassiosira oceanica</name>
    <name type="common">Marine diatom</name>
    <dbReference type="NCBI Taxonomy" id="159749"/>
    <lineage>
        <taxon>Eukaryota</taxon>
        <taxon>Sar</taxon>
        <taxon>Stramenopiles</taxon>
        <taxon>Ochrophyta</taxon>
        <taxon>Bacillariophyta</taxon>
        <taxon>Coscinodiscophyceae</taxon>
        <taxon>Thalassiosirophycidae</taxon>
        <taxon>Thalassiosirales</taxon>
        <taxon>Thalassiosiraceae</taxon>
        <taxon>Thalassiosira</taxon>
    </lineage>
</organism>
<reference evidence="3 4" key="1">
    <citation type="journal article" date="2012" name="Genome Biol.">
        <title>Genome and low-iron response of an oceanic diatom adapted to chronic iron limitation.</title>
        <authorList>
            <person name="Lommer M."/>
            <person name="Specht M."/>
            <person name="Roy A.S."/>
            <person name="Kraemer L."/>
            <person name="Andreson R."/>
            <person name="Gutowska M.A."/>
            <person name="Wolf J."/>
            <person name="Bergner S.V."/>
            <person name="Schilhabel M.B."/>
            <person name="Klostermeier U.C."/>
            <person name="Beiko R.G."/>
            <person name="Rosenstiel P."/>
            <person name="Hippler M."/>
            <person name="Laroche J."/>
        </authorList>
    </citation>
    <scope>NUCLEOTIDE SEQUENCE [LARGE SCALE GENOMIC DNA]</scope>
    <source>
        <strain evidence="3 4">CCMP1005</strain>
    </source>
</reference>
<protein>
    <recommendedName>
        <fullName evidence="2">Helicase-associated domain-containing protein</fullName>
    </recommendedName>
</protein>
<dbReference type="PANTHER" id="PTHR33418">
    <property type="entry name" value="HELICASE-ASSOCIATED"/>
    <property type="match status" value="1"/>
</dbReference>
<comment type="caution">
    <text evidence="3">The sequence shown here is derived from an EMBL/GenBank/DDBJ whole genome shotgun (WGS) entry which is preliminary data.</text>
</comment>
<evidence type="ECO:0000313" key="3">
    <source>
        <dbReference type="EMBL" id="EJK75169.1"/>
    </source>
</evidence>
<proteinExistence type="predicted"/>
<dbReference type="AlphaFoldDB" id="K0TDI5"/>
<dbReference type="CDD" id="cd02440">
    <property type="entry name" value="AdoMet_MTases"/>
    <property type="match status" value="1"/>
</dbReference>
<dbReference type="Gene3D" id="6.10.140.530">
    <property type="match status" value="3"/>
</dbReference>
<dbReference type="PANTHER" id="PTHR33418:SF1">
    <property type="entry name" value="HELICASE-ASSOCIATED DOMAIN-CONTAINING PROTEIN"/>
    <property type="match status" value="1"/>
</dbReference>
<feature type="region of interest" description="Disordered" evidence="1">
    <location>
        <begin position="1"/>
        <end position="24"/>
    </location>
</feature>
<feature type="domain" description="Helicase-associated" evidence="2">
    <location>
        <begin position="355"/>
        <end position="418"/>
    </location>
</feature>
<sequence>MSKPVMGNNNATPTNSDLGLDRLRPQAPKGRYFAVRTGRYSGGTSPTIEFRSAIFLHWEDARKFVNENDKTEYAAFQTPQEAIAYLTEGEGGDASAAAKGAIAGAGVSVAAAAPAVPLREDAPAPAPTHVGAEALKKRKREPACEAPKKKRSKTSNASKLVAAALSASAATPDNNKVKAQAKGKASDAPHAWNVMFNRLADHKKEMGTLNLRDGKDPNDLITWARRQRLMLLHRFQGKPSDLTNEQAGRLQSLGYGQARPGVVHIAGIIDVKSAEEKWNGMLERLRGYKNRNGGSMSFPSDPSSMTPEEREVKNWATEQRREYKRLRLGQESKLTAQRMRLLNMLGFDLNPASERVPWATRIEQLRSFVAEHGHCHVPKGHEIFSFVSRMRTTYKQKAEGKKNSLTDERVNQLNELGFVWMAGKTPNFRAAGRKTWDQRFQELLEFKELHGHTVVPQNSGPLGTWVRMQRVAHKKWKAGDQKASMTAEKALKLREIGFCFDASANWSKKGPRRTSYYPRRSLPGGAVPIRQVVSFEVAVGTPEKGTSAMRQCAALIPLILLSFSIAFETRFLNTGTSTSSLDLRRRWRSKCRDNRLAAQSTASEEPKESYQFVAKTIESFKLADLYLAEAHVTAYRAQHSNAPSDLLEATPVSDLAFHRGTASYLLGCTTSQVEPSMLDLPFRASRIQYAARVLAAGVTVDDFLVAIRCHFNKNAVQNFTWVLDYDTFEPLSNDLQRGKFKPSMLMCAVSLSLHGEPTVTTERDVVEKAIKYRIIETNDRLYLTKMIADPIVETRPHESQMCHSLTVFKTKWARRPFQYSGSFNLEAAITVVDILRDLTVPKQGRVKLLDPTCGSGSFLALALHAWADSVSVRAVGVDSNPKCSEGSLRNLKHVLDSSNSSDGNTFRVGSSSSATIHCADSSDLSNILGGTFDCAVANLPWNRNTFELGSNERILESVSSLLSPGAPFIVVSGGMAGQDESDVDGCEFSILPTHRLAPGPTFTIQNDDEYKFYDGTLVGTEGEAVVFLEIDKRHSWPHWNKCVGPLSQFLKDPRSSRYRESDGGFGFGQTDFMYVPTKYTSVIEPAADDATVQCFLGWSVEGPN</sequence>
<dbReference type="SUPFAM" id="SSF53335">
    <property type="entry name" value="S-adenosyl-L-methionine-dependent methyltransferases"/>
    <property type="match status" value="1"/>
</dbReference>
<dbReference type="eggNOG" id="ENOG502R0XD">
    <property type="taxonomic scope" value="Eukaryota"/>
</dbReference>
<dbReference type="Pfam" id="PF03457">
    <property type="entry name" value="HA"/>
    <property type="match status" value="3"/>
</dbReference>
<name>K0TDI5_THAOC</name>
<evidence type="ECO:0000259" key="2">
    <source>
        <dbReference type="Pfam" id="PF03457"/>
    </source>
</evidence>
<feature type="domain" description="Helicase-associated" evidence="2">
    <location>
        <begin position="433"/>
        <end position="498"/>
    </location>
</feature>
<dbReference type="Proteomes" id="UP000266841">
    <property type="component" value="Unassembled WGS sequence"/>
</dbReference>
<dbReference type="InterPro" id="IPR029063">
    <property type="entry name" value="SAM-dependent_MTases_sf"/>
</dbReference>
<keyword evidence="4" id="KW-1185">Reference proteome</keyword>
<dbReference type="Gene3D" id="3.40.50.150">
    <property type="entry name" value="Vaccinia Virus protein VP39"/>
    <property type="match status" value="1"/>
</dbReference>
<evidence type="ECO:0000313" key="4">
    <source>
        <dbReference type="Proteomes" id="UP000266841"/>
    </source>
</evidence>
<dbReference type="EMBL" id="AGNL01003097">
    <property type="protein sequence ID" value="EJK75169.1"/>
    <property type="molecule type" value="Genomic_DNA"/>
</dbReference>
<feature type="region of interest" description="Disordered" evidence="1">
    <location>
        <begin position="120"/>
        <end position="157"/>
    </location>
</feature>
<gene>
    <name evidence="3" type="ORF">THAOC_03120</name>
</gene>
<feature type="compositionally biased region" description="Polar residues" evidence="1">
    <location>
        <begin position="7"/>
        <end position="17"/>
    </location>
</feature>
<dbReference type="OrthoDB" id="48491at2759"/>
<feature type="domain" description="Helicase-associated" evidence="2">
    <location>
        <begin position="275"/>
        <end position="347"/>
    </location>
</feature>
<accession>K0TDI5</accession>
<evidence type="ECO:0000256" key="1">
    <source>
        <dbReference type="SAM" id="MobiDB-lite"/>
    </source>
</evidence>
<dbReference type="InterPro" id="IPR005114">
    <property type="entry name" value="Helicase_assoc"/>
</dbReference>